<dbReference type="RefSeq" id="XP_041425726.1">
    <property type="nucleotide sequence ID" value="XM_041569792.1"/>
</dbReference>
<gene>
    <name evidence="2 3" type="primary">muc5acl.L</name>
</gene>
<dbReference type="GeneID" id="108696897"/>
<accession>A0A8J1L848</accession>
<evidence type="ECO:0000313" key="1">
    <source>
        <dbReference type="Proteomes" id="UP000186698"/>
    </source>
</evidence>
<organism evidence="1 3">
    <name type="scientific">Xenopus laevis</name>
    <name type="common">African clawed frog</name>
    <dbReference type="NCBI Taxonomy" id="8355"/>
    <lineage>
        <taxon>Eukaryota</taxon>
        <taxon>Metazoa</taxon>
        <taxon>Chordata</taxon>
        <taxon>Craniata</taxon>
        <taxon>Vertebrata</taxon>
        <taxon>Euteleostomi</taxon>
        <taxon>Amphibia</taxon>
        <taxon>Batrachia</taxon>
        <taxon>Anura</taxon>
        <taxon>Pipoidea</taxon>
        <taxon>Pipidae</taxon>
        <taxon>Xenopodinae</taxon>
        <taxon>Xenopus</taxon>
        <taxon>Xenopus</taxon>
    </lineage>
</organism>
<evidence type="ECO:0000313" key="3">
    <source>
        <dbReference type="RefSeq" id="XP_041425727.1"/>
    </source>
</evidence>
<keyword evidence="1" id="KW-1185">Reference proteome</keyword>
<protein>
    <submittedName>
        <fullName evidence="2 3">Uncharacterized protein muc5acl.L isoform X1</fullName>
    </submittedName>
</protein>
<reference evidence="2 3" key="1">
    <citation type="submission" date="2025-04" db="UniProtKB">
        <authorList>
            <consortium name="RefSeq"/>
        </authorList>
    </citation>
    <scope>IDENTIFICATION</scope>
    <source>
        <strain evidence="2 3">J_2021</strain>
        <tissue evidence="2 3">Erythrocytes</tissue>
    </source>
</reference>
<dbReference type="Proteomes" id="UP000186698">
    <property type="component" value="Chromosome 7L"/>
</dbReference>
<dbReference type="CTD" id="108696897"/>
<sequence length="286" mass="32363">MLWGLMSLNTTGCNIISHPDMAFGLYTIGRKEMSAFGVPGICLAKVLQSCKDEDCEDDLCPLVQESTCYTEYQTCMVWGSTYYRIFSGHHTFQPAEDCTSLLVAYPGMKGEQWPFSVERSPKEEFSLRLQTYGETVEVAEDLSGRIKLNGELMYTPATLFHGHLRIKHALSTVIYFTLGLRVTVGVYGLLHLQLHNRYSTKVFGACAEPDSQKLLNEHSWISSAIEELCDLAGPITSKECGRGNISDVSQNCYVIMRYFRLAIKSYVPNPQSDKMADHREMWWMDT</sequence>
<dbReference type="AlphaFoldDB" id="A0A8J1L848"/>
<proteinExistence type="predicted"/>
<dbReference type="KEGG" id="xla:108696897"/>
<evidence type="ECO:0000313" key="2">
    <source>
        <dbReference type="RefSeq" id="XP_041425726.1"/>
    </source>
</evidence>
<name>A0A8J1L848_XENLA</name>
<dbReference type="RefSeq" id="XP_041425727.1">
    <property type="nucleotide sequence ID" value="XM_041569793.1"/>
</dbReference>